<protein>
    <recommendedName>
        <fullName evidence="7">Titin</fullName>
    </recommendedName>
</protein>
<dbReference type="PRINTS" id="PR00014">
    <property type="entry name" value="FNTYPEIII"/>
</dbReference>
<reference evidence="5 6" key="1">
    <citation type="submission" date="2020-03" db="EMBL/GenBank/DDBJ databases">
        <title>Dissostichus mawsoni Genome sequencing and assembly.</title>
        <authorList>
            <person name="Park H."/>
        </authorList>
    </citation>
    <scope>NUCLEOTIDE SEQUENCE [LARGE SCALE GENOMIC DNA]</scope>
    <source>
        <strain evidence="5">DM0001</strain>
        <tissue evidence="5">Muscle</tissue>
    </source>
</reference>
<dbReference type="Gene3D" id="2.60.40.10">
    <property type="entry name" value="Immunoglobulins"/>
    <property type="match status" value="17"/>
</dbReference>
<dbReference type="SMART" id="SM00409">
    <property type="entry name" value="IG"/>
    <property type="match status" value="5"/>
</dbReference>
<feature type="domain" description="Fibronectin type-III" evidence="4">
    <location>
        <begin position="919"/>
        <end position="1012"/>
    </location>
</feature>
<dbReference type="InterPro" id="IPR003961">
    <property type="entry name" value="FN3_dom"/>
</dbReference>
<evidence type="ECO:0000259" key="3">
    <source>
        <dbReference type="PROSITE" id="PS50835"/>
    </source>
</evidence>
<dbReference type="GO" id="GO:0008307">
    <property type="term" value="F:structural constituent of muscle"/>
    <property type="evidence" value="ECO:0007669"/>
    <property type="project" value="TreeGrafter"/>
</dbReference>
<dbReference type="FunFam" id="2.60.40.10:FF:000112">
    <property type="entry name" value="Titin a"/>
    <property type="match status" value="1"/>
</dbReference>
<dbReference type="FunFam" id="2.60.40.10:FF:000034">
    <property type="entry name" value="Titin isoform A"/>
    <property type="match status" value="1"/>
</dbReference>
<feature type="domain" description="Fibronectin type-III" evidence="4">
    <location>
        <begin position="720"/>
        <end position="815"/>
    </location>
</feature>
<feature type="domain" description="Fibronectin type-III" evidence="4">
    <location>
        <begin position="273"/>
        <end position="368"/>
    </location>
</feature>
<dbReference type="FunFam" id="2.60.40.10:FF:000011">
    <property type="entry name" value="Titin b"/>
    <property type="match status" value="1"/>
</dbReference>
<dbReference type="PROSITE" id="PS50853">
    <property type="entry name" value="FN3"/>
    <property type="match status" value="11"/>
</dbReference>
<evidence type="ECO:0000313" key="6">
    <source>
        <dbReference type="Proteomes" id="UP000518266"/>
    </source>
</evidence>
<dbReference type="InterPro" id="IPR013098">
    <property type="entry name" value="Ig_I-set"/>
</dbReference>
<sequence length="1628" mass="179398">MTVSWKAPANDGRASILGYMVERREATELAWAKVNRRPVIDRSIKAVQLSEGSEYEFRVIALNKAGPGKPSDASNAALAVDPVYPPGPPAFPKVVDSTRSSVSLSWTKPAYDGGCEIIGYLVECKRVDGEHWNKCNIPKKLQQTRFLATGLMDDAEYQFRVIAVNKIGFSEPSESPLRGLDADLRKALVLRAGVTMRVYVPLRGRPAPKVTWSKADANLKDRQVLIKTSEWDTLLMIEDVNRYDAGKYILTLENSSGSKSYTIVVKVLDSPSPPLNLTVKETSKTHVSITWDAPLLDGGSPVKSYVVEKRLADRKAWTCVAPTCHKISYRVTGLEEGQAYCFRVLAENAYGIGEGCETAGSVRASEQPGPVAEFKATKTTKDCIALAWKKPLVDGGSFVTSYILEQSEGEDKWTEILKGKTTSHTMGGLTEGTEYLFRVKALNQSGEGPPCELTVIAKDQFVLPDCNLSALHDGCCVVKEGSTTRINIPIIGIPIPSVTWKKGDTGIGDTGRMCVESSTGVTTLLIRDCQRGDAETYKIHVRNNAGSKECKFTVKVVGKPGICTGPIKFDEITADGITLEWGPPTDDGGAEVSNYIVEKRMTTDNKWATVASAIQKTSMRVIRLHDGVEYIFRVFAENKYGVGECARGSCSSRFHVEFKERNSLMWKRATKTPLRLRDCRVTGLIEGLEYEFRVMAMNMAGLGRPSRVTEAVVALDPIDPPGKPEVISITRNTVTLMWTAPKYDGGHKLTGYMVEKLEAGGKAWLKANHVNIQGCAFTVTDLTEGAQYQFLVKAKNSAGAISVPSETTELVACRDEYEPPTITIDPDMKDGVSVKAGDTIVIRASKILGKPLPTSAWSKGGREFKSSEIVSITTTPTSSTLSIKYASRKNTGEYTITASNPFGIKEEHVKVKVLDVPGPPGPIEASNISAEKCTLTWLPPDEDGGFSIKSYILEKRETSRLQWTKLAENIMDCRHIAAKLIKGNEYIFRVCAVNQIGTGDASQSGPVKMIDSFRAPGPPSIPEVDNISRNAITISWRRPVQDGGSDIRGYSVERKERKGMRWVRASKRTVPDLRFKVQGLTEGVEYEFRVTAENKAGFGEPNPPGPPSNARLTDTTKTTASLAWGKPHYDGGLEVDGYTVEYKKEGHDDWEVETPYPVKVTEYVIGKLQKGGKYHFRIIAVNSEGVGEPAEIENVTELVDQESLPDFELDAECRRTLVVRCRASIRLFVPIRGRPVPEVTWSKDDTNLKQRAHIDTTESYTLLVVPDCTRYDAGKYNLCLENVAGKKTGFVNVKVLDTPGPPVNVIPREITKNSITLQWEIPIIDGGSKIHRYVIEKRAATKKAYTVLSTTWQKCSFKFTDLEEGAYYYFRISAENDLGVGEPAESPEPIRVSQSPSAPENLYVLTDVTADSASLSWTKPLHDGGSLITGYVIESQKKDGEWVHAAAIKALDYTVTDLVEGAEYTFRIMAVNASGRSDPRESRPAIIKEQTSAPSFDLRGIYQKTVIAKARDRLKVEIPVLGKPRPVVSWKKGEIVLKETQRINVETTPTLTILNIGEIKRSDGGSYSVTGKNMLGTVTEKSQSWSTTFPVLPLDPSSWRRSHVIMFSCPGRHQRMMEVFLSTTILLK</sequence>
<accession>A0A7J5Y2W4</accession>
<keyword evidence="1" id="KW-0677">Repeat</keyword>
<dbReference type="FunFam" id="2.60.40.10:FF:000003">
    <property type="entry name" value="Titin isoform E"/>
    <property type="match status" value="1"/>
</dbReference>
<dbReference type="GO" id="GO:0031430">
    <property type="term" value="C:M band"/>
    <property type="evidence" value="ECO:0007669"/>
    <property type="project" value="TreeGrafter"/>
</dbReference>
<evidence type="ECO:0000256" key="2">
    <source>
        <dbReference type="ARBA" id="ARBA00023319"/>
    </source>
</evidence>
<feature type="domain" description="Fibronectin type-III" evidence="4">
    <location>
        <begin position="88"/>
        <end position="183"/>
    </location>
</feature>
<dbReference type="PROSITE" id="PS50835">
    <property type="entry name" value="IG_LIKE"/>
    <property type="match status" value="1"/>
</dbReference>
<gene>
    <name evidence="5" type="ORF">F7725_002633</name>
</gene>
<dbReference type="OrthoDB" id="5969272at2759"/>
<dbReference type="InterPro" id="IPR007110">
    <property type="entry name" value="Ig-like_dom"/>
</dbReference>
<feature type="domain" description="Ig-like" evidence="3">
    <location>
        <begin position="820"/>
        <end position="912"/>
    </location>
</feature>
<keyword evidence="2" id="KW-0393">Immunoglobulin domain</keyword>
<dbReference type="Pfam" id="PF07679">
    <property type="entry name" value="I-set"/>
    <property type="match status" value="5"/>
</dbReference>
<dbReference type="Proteomes" id="UP000518266">
    <property type="component" value="Unassembled WGS sequence"/>
</dbReference>
<dbReference type="EMBL" id="JAAKFY010000018">
    <property type="protein sequence ID" value="KAF3843784.1"/>
    <property type="molecule type" value="Genomic_DNA"/>
</dbReference>
<evidence type="ECO:0008006" key="7">
    <source>
        <dbReference type="Google" id="ProtNLM"/>
    </source>
</evidence>
<dbReference type="FunFam" id="2.60.40.10:FF:000012">
    <property type="entry name" value="titin isoform X1"/>
    <property type="match status" value="3"/>
</dbReference>
<proteinExistence type="predicted"/>
<feature type="domain" description="Fibronectin type-III" evidence="4">
    <location>
        <begin position="1301"/>
        <end position="1395"/>
    </location>
</feature>
<dbReference type="CDD" id="cd05748">
    <property type="entry name" value="Ig_Titin_like"/>
    <property type="match status" value="2"/>
</dbReference>
<dbReference type="FunFam" id="2.60.40.10:FF:000135">
    <property type="entry name" value="Titin a"/>
    <property type="match status" value="2"/>
</dbReference>
<comment type="caution">
    <text evidence="5">The sequence shown here is derived from an EMBL/GenBank/DDBJ whole genome shotgun (WGS) entry which is preliminary data.</text>
</comment>
<dbReference type="CDD" id="cd00063">
    <property type="entry name" value="FN3"/>
    <property type="match status" value="12"/>
</dbReference>
<dbReference type="InterPro" id="IPR036179">
    <property type="entry name" value="Ig-like_dom_sf"/>
</dbReference>
<evidence type="ECO:0000259" key="4">
    <source>
        <dbReference type="PROSITE" id="PS50853"/>
    </source>
</evidence>
<evidence type="ECO:0000313" key="5">
    <source>
        <dbReference type="EMBL" id="KAF3843784.1"/>
    </source>
</evidence>
<dbReference type="Pfam" id="PF00041">
    <property type="entry name" value="fn3"/>
    <property type="match status" value="11"/>
</dbReference>
<dbReference type="SUPFAM" id="SSF49265">
    <property type="entry name" value="Fibronectin type III"/>
    <property type="match status" value="7"/>
</dbReference>
<evidence type="ECO:0000256" key="1">
    <source>
        <dbReference type="ARBA" id="ARBA00022737"/>
    </source>
</evidence>
<dbReference type="PANTHER" id="PTHR14340">
    <property type="entry name" value="MICROFIBRIL-ASSOCIATED GLYCOPROTEIN 3"/>
    <property type="match status" value="1"/>
</dbReference>
<dbReference type="GO" id="GO:0048738">
    <property type="term" value="P:cardiac muscle tissue development"/>
    <property type="evidence" value="ECO:0007669"/>
    <property type="project" value="TreeGrafter"/>
</dbReference>
<feature type="domain" description="Fibronectin type-III" evidence="4">
    <location>
        <begin position="563"/>
        <end position="661"/>
    </location>
</feature>
<dbReference type="PANTHER" id="PTHR14340:SF13">
    <property type="entry name" value="TITIN"/>
    <property type="match status" value="1"/>
</dbReference>
<keyword evidence="6" id="KW-1185">Reference proteome</keyword>
<feature type="domain" description="Fibronectin type-III" evidence="4">
    <location>
        <begin position="370"/>
        <end position="465"/>
    </location>
</feature>
<feature type="domain" description="Fibronectin type-III" evidence="4">
    <location>
        <begin position="1"/>
        <end position="82"/>
    </location>
</feature>
<dbReference type="GO" id="GO:0045214">
    <property type="term" value="P:sarcomere organization"/>
    <property type="evidence" value="ECO:0007669"/>
    <property type="project" value="TreeGrafter"/>
</dbReference>
<dbReference type="FunFam" id="2.60.40.10:FF:000031">
    <property type="entry name" value="Myosin-binding protein C, slow type"/>
    <property type="match status" value="2"/>
</dbReference>
<feature type="domain" description="Fibronectin type-III" evidence="4">
    <location>
        <begin position="1398"/>
        <end position="1490"/>
    </location>
</feature>
<feature type="domain" description="Fibronectin type-III" evidence="4">
    <location>
        <begin position="1106"/>
        <end position="1202"/>
    </location>
</feature>
<feature type="domain" description="Fibronectin type-III" evidence="4">
    <location>
        <begin position="1018"/>
        <end position="1104"/>
    </location>
</feature>
<dbReference type="InterPro" id="IPR013783">
    <property type="entry name" value="Ig-like_fold"/>
</dbReference>
<name>A0A7J5Y2W4_DISMA</name>
<dbReference type="SUPFAM" id="SSF48726">
    <property type="entry name" value="Immunoglobulin"/>
    <property type="match status" value="5"/>
</dbReference>
<dbReference type="InterPro" id="IPR036116">
    <property type="entry name" value="FN3_sf"/>
</dbReference>
<dbReference type="SMART" id="SM00060">
    <property type="entry name" value="FN3"/>
    <property type="match status" value="12"/>
</dbReference>
<dbReference type="FunFam" id="2.60.40.10:FF:000002">
    <property type="entry name" value="Titin a"/>
    <property type="match status" value="3"/>
</dbReference>
<dbReference type="InterPro" id="IPR003599">
    <property type="entry name" value="Ig_sub"/>
</dbReference>
<organism evidence="5 6">
    <name type="scientific">Dissostichus mawsoni</name>
    <name type="common">Antarctic cod</name>
    <dbReference type="NCBI Taxonomy" id="36200"/>
    <lineage>
        <taxon>Eukaryota</taxon>
        <taxon>Metazoa</taxon>
        <taxon>Chordata</taxon>
        <taxon>Craniata</taxon>
        <taxon>Vertebrata</taxon>
        <taxon>Euteleostomi</taxon>
        <taxon>Actinopterygii</taxon>
        <taxon>Neopterygii</taxon>
        <taxon>Teleostei</taxon>
        <taxon>Neoteleostei</taxon>
        <taxon>Acanthomorphata</taxon>
        <taxon>Eupercaria</taxon>
        <taxon>Perciformes</taxon>
        <taxon>Notothenioidei</taxon>
        <taxon>Nototheniidae</taxon>
        <taxon>Dissostichus</taxon>
    </lineage>
</organism>